<dbReference type="InterPro" id="IPR045981">
    <property type="entry name" value="DUF5937"/>
</dbReference>
<dbReference type="GeneID" id="97402173"/>
<dbReference type="InterPro" id="IPR036388">
    <property type="entry name" value="WH-like_DNA-bd_sf"/>
</dbReference>
<sequence>MTIVFRVPAGGAERVGFAYSPTMEAVLSLHVLVEPKHHPVQHGWVRAMRKLSPALKREIEAFSYAVRSYFPEFLFPRPTGGLADFGSELASLRTADPELVRLEFAVPLLSPWRGGGGGGGGGGEGRDPHALREPDVRALLRERVTRESDEAMAAMLLDDPRALLERFLSMLERYWREAFEEEWARIEPELAAGVSEAGHQIEQRGLYGMLRGLWPEVRIDRQAERFWLERPHDHEVAIGPDDTLLLAPSTYVWPHVRVNCDGPWPLGLVFPVSSIAREARPRIPPAQLVGMLRALADDTRLRALRLIAERPRSTQELAPLVGVSEAALSKHLRVLADAGLLERRREGYYVLYRLLPGQVAGLAPSLESFLHTTDPVD</sequence>
<dbReference type="NCBIfam" id="NF033788">
    <property type="entry name" value="HTH_metalloreg"/>
    <property type="match status" value="1"/>
</dbReference>
<evidence type="ECO:0000313" key="5">
    <source>
        <dbReference type="EMBL" id="ELP62562.1"/>
    </source>
</evidence>
<dbReference type="Gene3D" id="1.10.10.10">
    <property type="entry name" value="Winged helix-like DNA-binding domain superfamily/Winged helix DNA-binding domain"/>
    <property type="match status" value="1"/>
</dbReference>
<evidence type="ECO:0000256" key="1">
    <source>
        <dbReference type="ARBA" id="ARBA00023015"/>
    </source>
</evidence>
<dbReference type="CDD" id="cd00090">
    <property type="entry name" value="HTH_ARSR"/>
    <property type="match status" value="1"/>
</dbReference>
<keyword evidence="1" id="KW-0805">Transcription regulation</keyword>
<dbReference type="InterPro" id="IPR036390">
    <property type="entry name" value="WH_DNA-bd_sf"/>
</dbReference>
<feature type="domain" description="HTH arsR-type" evidence="4">
    <location>
        <begin position="280"/>
        <end position="374"/>
    </location>
</feature>
<dbReference type="GO" id="GO:0003700">
    <property type="term" value="F:DNA-binding transcription factor activity"/>
    <property type="evidence" value="ECO:0007669"/>
    <property type="project" value="InterPro"/>
</dbReference>
<dbReference type="PANTHER" id="PTHR33154">
    <property type="entry name" value="TRANSCRIPTIONAL REGULATOR, ARSR FAMILY"/>
    <property type="match status" value="1"/>
</dbReference>
<dbReference type="SMART" id="SM00418">
    <property type="entry name" value="HTH_ARSR"/>
    <property type="match status" value="1"/>
</dbReference>
<dbReference type="PANTHER" id="PTHR33154:SF33">
    <property type="entry name" value="TRANSCRIPTIONAL REPRESSOR SDPR"/>
    <property type="match status" value="1"/>
</dbReference>
<dbReference type="RefSeq" id="WP_006382505.1">
    <property type="nucleotide sequence ID" value="NZ_AEJB01000603.1"/>
</dbReference>
<keyword evidence="2" id="KW-0238">DNA-binding</keyword>
<dbReference type="Proteomes" id="UP000010931">
    <property type="component" value="Unassembled WGS sequence"/>
</dbReference>
<evidence type="ECO:0000256" key="3">
    <source>
        <dbReference type="ARBA" id="ARBA00023163"/>
    </source>
</evidence>
<dbReference type="PATRIC" id="fig|698760.3.peg.8501"/>
<evidence type="ECO:0000259" key="4">
    <source>
        <dbReference type="PROSITE" id="PS50987"/>
    </source>
</evidence>
<dbReference type="InterPro" id="IPR001845">
    <property type="entry name" value="HTH_ArsR_DNA-bd_dom"/>
</dbReference>
<dbReference type="Pfam" id="PF19361">
    <property type="entry name" value="DUF5937"/>
    <property type="match status" value="1"/>
</dbReference>
<keyword evidence="6" id="KW-1185">Reference proteome</keyword>
<comment type="caution">
    <text evidence="5">The sequence shown here is derived from an EMBL/GenBank/DDBJ whole genome shotgun (WGS) entry which is preliminary data.</text>
</comment>
<name>L7EU70_STRT8</name>
<dbReference type="InterPro" id="IPR051081">
    <property type="entry name" value="HTH_MetalResp_TranReg"/>
</dbReference>
<proteinExistence type="predicted"/>
<dbReference type="PRINTS" id="PR00778">
    <property type="entry name" value="HTHARSR"/>
</dbReference>
<dbReference type="Pfam" id="PF01022">
    <property type="entry name" value="HTH_5"/>
    <property type="match status" value="1"/>
</dbReference>
<dbReference type="InterPro" id="IPR011991">
    <property type="entry name" value="ArsR-like_HTH"/>
</dbReference>
<dbReference type="GO" id="GO:0003677">
    <property type="term" value="F:DNA binding"/>
    <property type="evidence" value="ECO:0007669"/>
    <property type="project" value="UniProtKB-KW"/>
</dbReference>
<keyword evidence="3" id="KW-0804">Transcription</keyword>
<organism evidence="5 6">
    <name type="scientific">Streptomyces turgidiscabies (strain Car8)</name>
    <dbReference type="NCBI Taxonomy" id="698760"/>
    <lineage>
        <taxon>Bacteria</taxon>
        <taxon>Bacillati</taxon>
        <taxon>Actinomycetota</taxon>
        <taxon>Actinomycetes</taxon>
        <taxon>Kitasatosporales</taxon>
        <taxon>Streptomycetaceae</taxon>
        <taxon>Streptomyces</taxon>
    </lineage>
</organism>
<evidence type="ECO:0000313" key="6">
    <source>
        <dbReference type="Proteomes" id="UP000010931"/>
    </source>
</evidence>
<accession>L7EU70</accession>
<evidence type="ECO:0000256" key="2">
    <source>
        <dbReference type="ARBA" id="ARBA00023125"/>
    </source>
</evidence>
<dbReference type="EMBL" id="AEJB01000603">
    <property type="protein sequence ID" value="ELP62562.1"/>
    <property type="molecule type" value="Genomic_DNA"/>
</dbReference>
<dbReference type="PROSITE" id="PS50987">
    <property type="entry name" value="HTH_ARSR_2"/>
    <property type="match status" value="1"/>
</dbReference>
<reference evidence="5 6" key="1">
    <citation type="journal article" date="2011" name="Plasmid">
        <title>Streptomyces turgidiscabies Car8 contains a modular pathogenicity island that shares virulence genes with other actinobacterial plant pathogens.</title>
        <authorList>
            <person name="Huguet-Tapia J.C."/>
            <person name="Badger J.H."/>
            <person name="Loria R."/>
            <person name="Pettis G.S."/>
        </authorList>
    </citation>
    <scope>NUCLEOTIDE SEQUENCE [LARGE SCALE GENOMIC DNA]</scope>
    <source>
        <strain evidence="5 6">Car8</strain>
    </source>
</reference>
<dbReference type="SUPFAM" id="SSF46785">
    <property type="entry name" value="Winged helix' DNA-binding domain"/>
    <property type="match status" value="1"/>
</dbReference>
<dbReference type="AlphaFoldDB" id="L7EU70"/>
<gene>
    <name evidence="5" type="ORF">STRTUCAR8_00993</name>
</gene>
<protein>
    <submittedName>
        <fullName evidence="5">Transcriptional regulator, ArsR family</fullName>
    </submittedName>
</protein>